<feature type="region of interest" description="Disordered" evidence="1">
    <location>
        <begin position="371"/>
        <end position="395"/>
    </location>
</feature>
<evidence type="ECO:0000256" key="1">
    <source>
        <dbReference type="SAM" id="MobiDB-lite"/>
    </source>
</evidence>
<feature type="compositionally biased region" description="Basic residues" evidence="1">
    <location>
        <begin position="106"/>
        <end position="119"/>
    </location>
</feature>
<dbReference type="AlphaFoldDB" id="A0A1X6PGH4"/>
<sequence length="447" mass="48406">MWGGLHVVGVVNGRSRATSTVSRLALDLAVAQPGAVLLPLGVRRATTAGSTASVTVADAGFPLGRPVGVHGSSRAGQAAALGPLGDRQRAVGGNAPTAAAVPARLQKRLPRPGRQRISRRQGATAEARGRGRKLARRGPRRRRLAIDRLADGGSTAAGTVCQRVLTTGRSRRTASAAAAPRSGGDTVATAVPSPSTVRRHTRRWHSIPCTAAGAAAQRRRIPAQRLEGAHARQPAGAGRCSRWGAASIPGRPVWAPPPAGGSGSIRSCVWWRRRGQRRQPSPCRRGRERQVHQTPRARKRLAQRRDALTTRTGRAQRLRRHVARQWDTPRGRRRRRAPRSRRRHPPAGGKREQVVGGGAPKRSFILLGAASGAESVPRRRGGRGHGRPPAAAAPTAAIPRHALALCVTWRRRRRRVGRRRVLWRGWEQRLVLRLDLLQQARLRRVPA</sequence>
<feature type="region of interest" description="Disordered" evidence="1">
    <location>
        <begin position="168"/>
        <end position="202"/>
    </location>
</feature>
<feature type="compositionally biased region" description="Basic residues" evidence="1">
    <location>
        <begin position="130"/>
        <end position="143"/>
    </location>
</feature>
<organism evidence="2 3">
    <name type="scientific">Porphyra umbilicalis</name>
    <name type="common">Purple laver</name>
    <name type="synonym">Red alga</name>
    <dbReference type="NCBI Taxonomy" id="2786"/>
    <lineage>
        <taxon>Eukaryota</taxon>
        <taxon>Rhodophyta</taxon>
        <taxon>Bangiophyceae</taxon>
        <taxon>Bangiales</taxon>
        <taxon>Bangiaceae</taxon>
        <taxon>Porphyra</taxon>
    </lineage>
</organism>
<dbReference type="Proteomes" id="UP000218209">
    <property type="component" value="Unassembled WGS sequence"/>
</dbReference>
<proteinExistence type="predicted"/>
<feature type="compositionally biased region" description="Basic residues" evidence="1">
    <location>
        <begin position="314"/>
        <end position="323"/>
    </location>
</feature>
<dbReference type="EMBL" id="KV918783">
    <property type="protein sequence ID" value="OSX79951.1"/>
    <property type="molecule type" value="Genomic_DNA"/>
</dbReference>
<accession>A0A1X6PGH4</accession>
<feature type="region of interest" description="Disordered" evidence="1">
    <location>
        <begin position="106"/>
        <end position="147"/>
    </location>
</feature>
<gene>
    <name evidence="2" type="ORF">BU14_0066s0004</name>
</gene>
<evidence type="ECO:0000313" key="2">
    <source>
        <dbReference type="EMBL" id="OSX79951.1"/>
    </source>
</evidence>
<reference evidence="2 3" key="1">
    <citation type="submission" date="2017-03" db="EMBL/GenBank/DDBJ databases">
        <title>WGS assembly of Porphyra umbilicalis.</title>
        <authorList>
            <person name="Brawley S.H."/>
            <person name="Blouin N.A."/>
            <person name="Ficko-Blean E."/>
            <person name="Wheeler G.L."/>
            <person name="Lohr M."/>
            <person name="Goodson H.V."/>
            <person name="Jenkins J.W."/>
            <person name="Blaby-Haas C.E."/>
            <person name="Helliwell K.E."/>
            <person name="Chan C."/>
            <person name="Marriage T."/>
            <person name="Bhattacharya D."/>
            <person name="Klein A.S."/>
            <person name="Badis Y."/>
            <person name="Brodie J."/>
            <person name="Cao Y."/>
            <person name="Collen J."/>
            <person name="Dittami S.M."/>
            <person name="Gachon C.M."/>
            <person name="Green B.R."/>
            <person name="Karpowicz S."/>
            <person name="Kim J.W."/>
            <person name="Kudahl U."/>
            <person name="Lin S."/>
            <person name="Michel G."/>
            <person name="Mittag M."/>
            <person name="Olson B.J."/>
            <person name="Pangilinan J."/>
            <person name="Peng Y."/>
            <person name="Qiu H."/>
            <person name="Shu S."/>
            <person name="Singer J.T."/>
            <person name="Smith A.G."/>
            <person name="Sprecher B.N."/>
            <person name="Wagner V."/>
            <person name="Wang W."/>
            <person name="Wang Z.-Y."/>
            <person name="Yan J."/>
            <person name="Yarish C."/>
            <person name="Zoeuner-Riek S."/>
            <person name="Zhuang Y."/>
            <person name="Zou Y."/>
            <person name="Lindquist E.A."/>
            <person name="Grimwood J."/>
            <person name="Barry K."/>
            <person name="Rokhsar D.S."/>
            <person name="Schmutz J."/>
            <person name="Stiller J.W."/>
            <person name="Grossman A.R."/>
            <person name="Prochnik S.E."/>
        </authorList>
    </citation>
    <scope>NUCLEOTIDE SEQUENCE [LARGE SCALE GENOMIC DNA]</scope>
    <source>
        <strain evidence="2">4086291</strain>
    </source>
</reference>
<keyword evidence="3" id="KW-1185">Reference proteome</keyword>
<evidence type="ECO:0000313" key="3">
    <source>
        <dbReference type="Proteomes" id="UP000218209"/>
    </source>
</evidence>
<name>A0A1X6PGH4_PORUM</name>
<feature type="compositionally biased region" description="Basic residues" evidence="1">
    <location>
        <begin position="331"/>
        <end position="345"/>
    </location>
</feature>
<protein>
    <submittedName>
        <fullName evidence="2">Uncharacterized protein</fullName>
    </submittedName>
</protein>
<feature type="compositionally biased region" description="Low complexity" evidence="1">
    <location>
        <begin position="173"/>
        <end position="184"/>
    </location>
</feature>
<feature type="region of interest" description="Disordered" evidence="1">
    <location>
        <begin position="275"/>
        <end position="358"/>
    </location>
</feature>